<accession>A0ABT5R2A1</accession>
<sequence length="220" mass="24907">MTLKNNLFGRSLILVFVVLTSIFPIWFAQVNADPAPRTLQEFFLDASSGRSEAREVVLSSVESLLRQYPNDPLLTAYYGSTLSMKARDSWLPWKQEEYIELGLENLNKSLNLLSMDAYSKPYYGLNEGIFTQSIAAITFVNSPDYFHQKERGYEMLKHMMASEQLQNYPFGPQAWIHIGAVEAALAMKDDKVAKGWAQNMQKLAPTHPMTKKALSLTTKA</sequence>
<dbReference type="EMBL" id="JAJUBC010000013">
    <property type="protein sequence ID" value="MDD1793990.1"/>
    <property type="molecule type" value="Genomic_DNA"/>
</dbReference>
<comment type="caution">
    <text evidence="1">The sequence shown here is derived from an EMBL/GenBank/DDBJ whole genome shotgun (WGS) entry which is preliminary data.</text>
</comment>
<organism evidence="1 2">
    <name type="scientific">Enterovibrio gelatinilyticus</name>
    <dbReference type="NCBI Taxonomy" id="2899819"/>
    <lineage>
        <taxon>Bacteria</taxon>
        <taxon>Pseudomonadati</taxon>
        <taxon>Pseudomonadota</taxon>
        <taxon>Gammaproteobacteria</taxon>
        <taxon>Vibrionales</taxon>
        <taxon>Vibrionaceae</taxon>
        <taxon>Enterovibrio</taxon>
    </lineage>
</organism>
<name>A0ABT5R2A1_9GAMM</name>
<dbReference type="Proteomes" id="UP001149400">
    <property type="component" value="Unassembled WGS sequence"/>
</dbReference>
<reference evidence="1" key="1">
    <citation type="submission" date="2021-12" db="EMBL/GenBank/DDBJ databases">
        <title>Enterovibrio ZSDZ35 sp. nov. and Enterovibrio ZSDZ42 sp. nov., isolated from coastal seawater in Qingdao.</title>
        <authorList>
            <person name="Zhang P."/>
        </authorList>
    </citation>
    <scope>NUCLEOTIDE SEQUENCE</scope>
    <source>
        <strain evidence="1">ZSDZ42</strain>
    </source>
</reference>
<gene>
    <name evidence="1" type="ORF">LRP50_12685</name>
</gene>
<keyword evidence="2" id="KW-1185">Reference proteome</keyword>
<evidence type="ECO:0000313" key="1">
    <source>
        <dbReference type="EMBL" id="MDD1793990.1"/>
    </source>
</evidence>
<dbReference type="RefSeq" id="WP_274164835.1">
    <property type="nucleotide sequence ID" value="NZ_JAJUBC010000013.1"/>
</dbReference>
<evidence type="ECO:0000313" key="2">
    <source>
        <dbReference type="Proteomes" id="UP001149400"/>
    </source>
</evidence>
<proteinExistence type="predicted"/>
<protein>
    <submittedName>
        <fullName evidence="1">Uncharacterized protein</fullName>
    </submittedName>
</protein>